<dbReference type="EMBL" id="SNRY01005314">
    <property type="protein sequence ID" value="KAA6315278.1"/>
    <property type="molecule type" value="Genomic_DNA"/>
</dbReference>
<sequence>KDLRMIPTDSVVIKIDKEAVRRSGMMIPAALGDSIPEYMHISLKGKRALYKSELMMLEMLANANWERPLYIAISVGPENQLGMSNHFIQEGLAYRFTPFDTQALKATVDNQRMYDNLMNKFKFGGIDKPNVYLDDNVMRMCHTHRRLFASLAAQLLEEGKNEQALKVLDYCEQVIPDSNVPHSYLSTSLSIAEAYYQLGEQEKGDKIAEILFNNSLEYVTWYFRMNDRQLAISIEDAHYHLYLLNEYKNVMNQYESKVAPIYTDKLNTLNAIYNARVNE</sequence>
<proteinExistence type="predicted"/>
<feature type="non-terminal residue" evidence="1">
    <location>
        <position position="1"/>
    </location>
</feature>
<organism evidence="1">
    <name type="scientific">termite gut metagenome</name>
    <dbReference type="NCBI Taxonomy" id="433724"/>
    <lineage>
        <taxon>unclassified sequences</taxon>
        <taxon>metagenomes</taxon>
        <taxon>organismal metagenomes</taxon>
    </lineage>
</organism>
<protein>
    <submittedName>
        <fullName evidence="1">Uncharacterized protein</fullName>
    </submittedName>
</protein>
<gene>
    <name evidence="1" type="ORF">EZS27_034240</name>
</gene>
<comment type="caution">
    <text evidence="1">The sequence shown here is derived from an EMBL/GenBank/DDBJ whole genome shotgun (WGS) entry which is preliminary data.</text>
</comment>
<dbReference type="InterPro" id="IPR052724">
    <property type="entry name" value="GT117_domain-containing"/>
</dbReference>
<evidence type="ECO:0000313" key="1">
    <source>
        <dbReference type="EMBL" id="KAA6315278.1"/>
    </source>
</evidence>
<dbReference type="PANTHER" id="PTHR16214">
    <property type="entry name" value="TRANSMEMBRANE PROTEIN 260"/>
    <property type="match status" value="1"/>
</dbReference>
<dbReference type="AlphaFoldDB" id="A0A5J4Q2J1"/>
<accession>A0A5J4Q2J1</accession>
<reference evidence="1" key="1">
    <citation type="submission" date="2019-03" db="EMBL/GenBank/DDBJ databases">
        <title>Single cell metagenomics reveals metabolic interactions within the superorganism composed of flagellate Streblomastix strix and complex community of Bacteroidetes bacteria on its surface.</title>
        <authorList>
            <person name="Treitli S.C."/>
            <person name="Kolisko M."/>
            <person name="Husnik F."/>
            <person name="Keeling P."/>
            <person name="Hampl V."/>
        </authorList>
    </citation>
    <scope>NUCLEOTIDE SEQUENCE</scope>
    <source>
        <strain evidence="1">STM</strain>
    </source>
</reference>
<name>A0A5J4Q2J1_9ZZZZ</name>
<dbReference type="PANTHER" id="PTHR16214:SF3">
    <property type="entry name" value="TRANSMEMBRANE PROTEIN 260"/>
    <property type="match status" value="1"/>
</dbReference>